<reference evidence="1 2" key="1">
    <citation type="submission" date="2021-04" db="EMBL/GenBank/DDBJ databases">
        <title>Genomics, taxonomy and metabolism of representatives of sulfur bacteria of the genus Thiothrix: Thiothrix fructosivorans QT, Thiothrix unzii A1T and three new species, Thiothrix subterranea sp. nov., Thiothrix litoralis sp. nov. and 'Candidatus Thiothrix anitrata' sp. nov.</title>
        <authorList>
            <person name="Ravin N.V."/>
            <person name="Smolyakov D."/>
            <person name="Rudenko T.S."/>
            <person name="Mardanov A.V."/>
            <person name="Beletsky A.V."/>
            <person name="Markov N.D."/>
            <person name="Fomenkov A.I."/>
            <person name="Roberts R.J."/>
            <person name="Karnachuk O.V."/>
            <person name="Novikov A."/>
            <person name="Grabovich M.Y."/>
        </authorList>
    </citation>
    <scope>NUCLEOTIDE SEQUENCE [LARGE SCALE GENOMIC DNA]</scope>
    <source>
        <strain evidence="1 2">A52</strain>
    </source>
</reference>
<dbReference type="PROSITE" id="PS51257">
    <property type="entry name" value="PROKAR_LIPOPROTEIN"/>
    <property type="match status" value="1"/>
</dbReference>
<dbReference type="EMBL" id="CP072800">
    <property type="protein sequence ID" value="QTR49914.1"/>
    <property type="molecule type" value="Genomic_DNA"/>
</dbReference>
<accession>A0ABX7X1V5</accession>
<dbReference type="RefSeq" id="WP_210226740.1">
    <property type="nucleotide sequence ID" value="NZ_CP072800.1"/>
</dbReference>
<evidence type="ECO:0000313" key="2">
    <source>
        <dbReference type="Proteomes" id="UP000672027"/>
    </source>
</evidence>
<name>A0ABX7X1V5_9GAMM</name>
<protein>
    <recommendedName>
        <fullName evidence="3">Lipoprotein</fullName>
    </recommendedName>
</protein>
<dbReference type="Proteomes" id="UP000672027">
    <property type="component" value="Chromosome"/>
</dbReference>
<evidence type="ECO:0008006" key="3">
    <source>
        <dbReference type="Google" id="ProtNLM"/>
    </source>
</evidence>
<evidence type="ECO:0000313" key="1">
    <source>
        <dbReference type="EMBL" id="QTR49914.1"/>
    </source>
</evidence>
<proteinExistence type="predicted"/>
<gene>
    <name evidence="1" type="ORF">J8380_17105</name>
</gene>
<sequence>MQRDFKVSAWYAAGIFFGLVLSGCSTLSDVASTSVTGIAKLNPFATNTANPVDGQNVAPASTPAVQNSTVTGGKLLLVSTPPVPAAVEVDATLAGNKECTTFCALPVRQPK</sequence>
<organism evidence="1 2">
    <name type="scientific">Candidatus Thiothrix anitrata</name>
    <dbReference type="NCBI Taxonomy" id="2823902"/>
    <lineage>
        <taxon>Bacteria</taxon>
        <taxon>Pseudomonadati</taxon>
        <taxon>Pseudomonadota</taxon>
        <taxon>Gammaproteobacteria</taxon>
        <taxon>Thiotrichales</taxon>
        <taxon>Thiotrichaceae</taxon>
        <taxon>Thiothrix</taxon>
    </lineage>
</organism>
<keyword evidence="2" id="KW-1185">Reference proteome</keyword>